<organism evidence="1 2">
    <name type="scientific">Vitis vinifera</name>
    <name type="common">Grape</name>
    <dbReference type="NCBI Taxonomy" id="29760"/>
    <lineage>
        <taxon>Eukaryota</taxon>
        <taxon>Viridiplantae</taxon>
        <taxon>Streptophyta</taxon>
        <taxon>Embryophyta</taxon>
        <taxon>Tracheophyta</taxon>
        <taxon>Spermatophyta</taxon>
        <taxon>Magnoliopsida</taxon>
        <taxon>eudicotyledons</taxon>
        <taxon>Gunneridae</taxon>
        <taxon>Pentapetalae</taxon>
        <taxon>rosids</taxon>
        <taxon>Vitales</taxon>
        <taxon>Vitaceae</taxon>
        <taxon>Viteae</taxon>
        <taxon>Vitis</taxon>
    </lineage>
</organism>
<gene>
    <name evidence="1" type="ORF">CK203_102883</name>
</gene>
<dbReference type="Proteomes" id="UP000288805">
    <property type="component" value="Unassembled WGS sequence"/>
</dbReference>
<accession>A0A438C5P1</accession>
<protein>
    <submittedName>
        <fullName evidence="1">Uncharacterized protein</fullName>
    </submittedName>
</protein>
<dbReference type="AlphaFoldDB" id="A0A438C5P1"/>
<comment type="caution">
    <text evidence="1">The sequence shown here is derived from an EMBL/GenBank/DDBJ whole genome shotgun (WGS) entry which is preliminary data.</text>
</comment>
<evidence type="ECO:0000313" key="1">
    <source>
        <dbReference type="EMBL" id="RVW18508.1"/>
    </source>
</evidence>
<dbReference type="EMBL" id="QGNW01002522">
    <property type="protein sequence ID" value="RVW18508.1"/>
    <property type="molecule type" value="Genomic_DNA"/>
</dbReference>
<proteinExistence type="predicted"/>
<name>A0A438C5P1_VITVI</name>
<evidence type="ECO:0000313" key="2">
    <source>
        <dbReference type="Proteomes" id="UP000288805"/>
    </source>
</evidence>
<sequence>MGKGMEGKWEIVFHDMRDKQSGGVIRLEVFDLERKSFCIFILEADGQKGMGDYGEKAPSIGRSSWWKASTKGEDDLESLGRFWAKSWGIRGNFGLANWKMIDSCWNLKIWKKQDVSYPQGIVQWEDSM</sequence>
<reference evidence="1 2" key="1">
    <citation type="journal article" date="2018" name="PLoS Genet.">
        <title>Population sequencing reveals clonal diversity and ancestral inbreeding in the grapevine cultivar Chardonnay.</title>
        <authorList>
            <person name="Roach M.J."/>
            <person name="Johnson D.L."/>
            <person name="Bohlmann J."/>
            <person name="van Vuuren H.J."/>
            <person name="Jones S.J."/>
            <person name="Pretorius I.S."/>
            <person name="Schmidt S.A."/>
            <person name="Borneman A.R."/>
        </authorList>
    </citation>
    <scope>NUCLEOTIDE SEQUENCE [LARGE SCALE GENOMIC DNA]</scope>
    <source>
        <strain evidence="2">cv. Chardonnay</strain>
        <tissue evidence="1">Leaf</tissue>
    </source>
</reference>